<dbReference type="PROSITE" id="PS00583">
    <property type="entry name" value="PFKB_KINASES_1"/>
    <property type="match status" value="1"/>
</dbReference>
<dbReference type="InterPro" id="IPR029056">
    <property type="entry name" value="Ribokinase-like"/>
</dbReference>
<evidence type="ECO:0000259" key="4">
    <source>
        <dbReference type="Pfam" id="PF00294"/>
    </source>
</evidence>
<reference evidence="5" key="1">
    <citation type="journal article" date="2021" name="PeerJ">
        <title>Extensive microbial diversity within the chicken gut microbiome revealed by metagenomics and culture.</title>
        <authorList>
            <person name="Gilroy R."/>
            <person name="Ravi A."/>
            <person name="Getino M."/>
            <person name="Pursley I."/>
            <person name="Horton D.L."/>
            <person name="Alikhan N.F."/>
            <person name="Baker D."/>
            <person name="Gharbi K."/>
            <person name="Hall N."/>
            <person name="Watson M."/>
            <person name="Adriaenssens E.M."/>
            <person name="Foster-Nyarko E."/>
            <person name="Jarju S."/>
            <person name="Secka A."/>
            <person name="Antonio M."/>
            <person name="Oren A."/>
            <person name="Chaudhuri R.R."/>
            <person name="La Ragione R."/>
            <person name="Hildebrand F."/>
            <person name="Pallen M.J."/>
        </authorList>
    </citation>
    <scope>NUCLEOTIDE SEQUENCE</scope>
    <source>
        <strain evidence="5">ChiHjej13B12-24818</strain>
    </source>
</reference>
<comment type="similarity">
    <text evidence="1">Belongs to the carbohydrate kinase PfkB family.</text>
</comment>
<dbReference type="Proteomes" id="UP000823823">
    <property type="component" value="Unassembled WGS sequence"/>
</dbReference>
<comment type="caution">
    <text evidence="5">The sequence shown here is derived from an EMBL/GenBank/DDBJ whole genome shotgun (WGS) entry which is preliminary data.</text>
</comment>
<dbReference type="GO" id="GO:0016301">
    <property type="term" value="F:kinase activity"/>
    <property type="evidence" value="ECO:0007669"/>
    <property type="project" value="UniProtKB-KW"/>
</dbReference>
<feature type="domain" description="Carbohydrate kinase PfkB" evidence="4">
    <location>
        <begin position="3"/>
        <end position="73"/>
    </location>
</feature>
<organism evidence="5 6">
    <name type="scientific">Candidatus Brachybacterium merdavium</name>
    <dbReference type="NCBI Taxonomy" id="2838513"/>
    <lineage>
        <taxon>Bacteria</taxon>
        <taxon>Bacillati</taxon>
        <taxon>Actinomycetota</taxon>
        <taxon>Actinomycetes</taxon>
        <taxon>Micrococcales</taxon>
        <taxon>Dermabacteraceae</taxon>
        <taxon>Brachybacterium</taxon>
    </lineage>
</organism>
<protein>
    <recommendedName>
        <fullName evidence="4">Carbohydrate kinase PfkB domain-containing protein</fullName>
    </recommendedName>
</protein>
<dbReference type="Pfam" id="PF00294">
    <property type="entry name" value="PfkB"/>
    <property type="match status" value="1"/>
</dbReference>
<dbReference type="EMBL" id="DWZH01000024">
    <property type="protein sequence ID" value="HJB09534.1"/>
    <property type="molecule type" value="Genomic_DNA"/>
</dbReference>
<keyword evidence="2" id="KW-0808">Transferase</keyword>
<dbReference type="Gene3D" id="3.40.1190.20">
    <property type="match status" value="1"/>
</dbReference>
<evidence type="ECO:0000256" key="3">
    <source>
        <dbReference type="ARBA" id="ARBA00022777"/>
    </source>
</evidence>
<proteinExistence type="inferred from homology"/>
<evidence type="ECO:0000313" key="6">
    <source>
        <dbReference type="Proteomes" id="UP000823823"/>
    </source>
</evidence>
<evidence type="ECO:0000256" key="2">
    <source>
        <dbReference type="ARBA" id="ARBA00022679"/>
    </source>
</evidence>
<reference evidence="5" key="2">
    <citation type="submission" date="2021-04" db="EMBL/GenBank/DDBJ databases">
        <authorList>
            <person name="Gilroy R."/>
        </authorList>
    </citation>
    <scope>NUCLEOTIDE SEQUENCE</scope>
    <source>
        <strain evidence="5">ChiHjej13B12-24818</strain>
    </source>
</reference>
<dbReference type="SUPFAM" id="SSF53613">
    <property type="entry name" value="Ribokinase-like"/>
    <property type="match status" value="1"/>
</dbReference>
<evidence type="ECO:0000313" key="5">
    <source>
        <dbReference type="EMBL" id="HJB09534.1"/>
    </source>
</evidence>
<keyword evidence="3" id="KW-0418">Kinase</keyword>
<dbReference type="InterPro" id="IPR002139">
    <property type="entry name" value="Ribo/fructo_kinase"/>
</dbReference>
<accession>A0A9D2LBF0</accession>
<name>A0A9D2LBF0_9MICO</name>
<dbReference type="PRINTS" id="PR00990">
    <property type="entry name" value="RIBOKINASE"/>
</dbReference>
<dbReference type="AlphaFoldDB" id="A0A9D2LBF0"/>
<dbReference type="InterPro" id="IPR011611">
    <property type="entry name" value="PfkB_dom"/>
</dbReference>
<evidence type="ECO:0000256" key="1">
    <source>
        <dbReference type="ARBA" id="ARBA00010688"/>
    </source>
</evidence>
<sequence length="78" mass="8021">MDHDVLVVGQVARDLVLALEEMPPPQGSTVVSQRHEMLGGKGTNQAVGLRQLGGQVALLGVVGADLVGQQLLAAPRTG</sequence>
<gene>
    <name evidence="5" type="ORF">H9786_03210</name>
</gene>
<dbReference type="InterPro" id="IPR002173">
    <property type="entry name" value="Carboh/pur_kinase_PfkB_CS"/>
</dbReference>